<dbReference type="GO" id="GO:1903806">
    <property type="term" value="P:L-isoleucine import across plasma membrane"/>
    <property type="evidence" value="ECO:0007669"/>
    <property type="project" value="TreeGrafter"/>
</dbReference>
<keyword evidence="3 5" id="KW-0067">ATP-binding</keyword>
<dbReference type="GO" id="GO:0042941">
    <property type="term" value="P:D-alanine transmembrane transport"/>
    <property type="evidence" value="ECO:0007669"/>
    <property type="project" value="TreeGrafter"/>
</dbReference>
<dbReference type="STRING" id="356660.SAMN05444336_10877"/>
<dbReference type="RefSeq" id="WP_092684169.1">
    <property type="nucleotide sequence ID" value="NZ_FNMZ01000008.1"/>
</dbReference>
<dbReference type="GO" id="GO:0015188">
    <property type="term" value="F:L-isoleucine transmembrane transporter activity"/>
    <property type="evidence" value="ECO:0007669"/>
    <property type="project" value="TreeGrafter"/>
</dbReference>
<accession>A0A1H3DMV4</accession>
<dbReference type="PANTHER" id="PTHR45772">
    <property type="entry name" value="CONSERVED COMPONENT OF ABC TRANSPORTER FOR NATURAL AMINO ACIDS-RELATED"/>
    <property type="match status" value="1"/>
</dbReference>
<dbReference type="InterPro" id="IPR017871">
    <property type="entry name" value="ABC_transporter-like_CS"/>
</dbReference>
<dbReference type="SMART" id="SM00382">
    <property type="entry name" value="AAA"/>
    <property type="match status" value="1"/>
</dbReference>
<name>A0A1H3DMV4_9RHOB</name>
<dbReference type="GO" id="GO:1903805">
    <property type="term" value="P:L-valine import across plasma membrane"/>
    <property type="evidence" value="ECO:0007669"/>
    <property type="project" value="TreeGrafter"/>
</dbReference>
<dbReference type="InterPro" id="IPR003593">
    <property type="entry name" value="AAA+_ATPase"/>
</dbReference>
<dbReference type="GO" id="GO:0005304">
    <property type="term" value="F:L-valine transmembrane transporter activity"/>
    <property type="evidence" value="ECO:0007669"/>
    <property type="project" value="TreeGrafter"/>
</dbReference>
<sequence length="255" mass="27954">MLDIEDLAKSFGGVEAMRGVTLDFPASSLTAIIGPNGAGKTTFFNLISGHIRADRGRVVLNGEDVMGRSSLEIVRRGMARAFQVASIFPDMTMEDSLIAAVTARRGELFTLRRRAPLPAARDRAREILDTLGLSSRAGALSRNLSHGEQKLLDIGLALAVDPKVLLLDEPTAGMGAEERWRMIEKVHALWEGSDLTMIFIEHDMDIVFQIAQQINVLSYGKVLAQGTPEEIKRNQDVIDAYLGKDHHHAVAEDAR</sequence>
<dbReference type="InterPro" id="IPR003439">
    <property type="entry name" value="ABC_transporter-like_ATP-bd"/>
</dbReference>
<dbReference type="GO" id="GO:0015808">
    <property type="term" value="P:L-alanine transport"/>
    <property type="evidence" value="ECO:0007669"/>
    <property type="project" value="TreeGrafter"/>
</dbReference>
<dbReference type="InterPro" id="IPR051120">
    <property type="entry name" value="ABC_AA/LPS_Transport"/>
</dbReference>
<dbReference type="Proteomes" id="UP000199118">
    <property type="component" value="Unassembled WGS sequence"/>
</dbReference>
<dbReference type="Gene3D" id="3.40.50.300">
    <property type="entry name" value="P-loop containing nucleotide triphosphate hydrolases"/>
    <property type="match status" value="1"/>
</dbReference>
<dbReference type="PROSITE" id="PS00211">
    <property type="entry name" value="ABC_TRANSPORTER_1"/>
    <property type="match status" value="1"/>
</dbReference>
<dbReference type="SUPFAM" id="SSF52540">
    <property type="entry name" value="P-loop containing nucleoside triphosphate hydrolases"/>
    <property type="match status" value="1"/>
</dbReference>
<keyword evidence="2" id="KW-0547">Nucleotide-binding</keyword>
<evidence type="ECO:0000256" key="1">
    <source>
        <dbReference type="ARBA" id="ARBA00022448"/>
    </source>
</evidence>
<reference evidence="5 6" key="1">
    <citation type="submission" date="2016-10" db="EMBL/GenBank/DDBJ databases">
        <authorList>
            <person name="de Groot N.N."/>
        </authorList>
    </citation>
    <scope>NUCLEOTIDE SEQUENCE [LARGE SCALE GENOMIC DNA]</scope>
    <source>
        <strain evidence="5 6">DSM 17890</strain>
    </source>
</reference>
<dbReference type="AlphaFoldDB" id="A0A1H3DMV4"/>
<protein>
    <submittedName>
        <fullName evidence="5">Amino acid/amide ABC transporter ATP-binding protein 1, HAAT family</fullName>
    </submittedName>
</protein>
<evidence type="ECO:0000256" key="3">
    <source>
        <dbReference type="ARBA" id="ARBA00022840"/>
    </source>
</evidence>
<keyword evidence="6" id="KW-1185">Reference proteome</keyword>
<keyword evidence="1" id="KW-0813">Transport</keyword>
<evidence type="ECO:0000313" key="6">
    <source>
        <dbReference type="Proteomes" id="UP000199118"/>
    </source>
</evidence>
<dbReference type="GO" id="GO:0016887">
    <property type="term" value="F:ATP hydrolysis activity"/>
    <property type="evidence" value="ECO:0007669"/>
    <property type="project" value="InterPro"/>
</dbReference>
<feature type="domain" description="ABC transporter" evidence="4">
    <location>
        <begin position="2"/>
        <end position="244"/>
    </location>
</feature>
<dbReference type="EMBL" id="FNMZ01000008">
    <property type="protein sequence ID" value="SDX67721.1"/>
    <property type="molecule type" value="Genomic_DNA"/>
</dbReference>
<evidence type="ECO:0000313" key="5">
    <source>
        <dbReference type="EMBL" id="SDX67721.1"/>
    </source>
</evidence>
<dbReference type="InterPro" id="IPR032823">
    <property type="entry name" value="BCA_ABC_TP_C"/>
</dbReference>
<evidence type="ECO:0000259" key="4">
    <source>
        <dbReference type="PROSITE" id="PS50893"/>
    </source>
</evidence>
<evidence type="ECO:0000256" key="2">
    <source>
        <dbReference type="ARBA" id="ARBA00022741"/>
    </source>
</evidence>
<dbReference type="OrthoDB" id="9806149at2"/>
<dbReference type="PROSITE" id="PS50893">
    <property type="entry name" value="ABC_TRANSPORTER_2"/>
    <property type="match status" value="1"/>
</dbReference>
<dbReference type="PANTHER" id="PTHR45772:SF7">
    <property type="entry name" value="AMINO ACID ABC TRANSPORTER ATP-BINDING PROTEIN"/>
    <property type="match status" value="1"/>
</dbReference>
<dbReference type="InterPro" id="IPR027417">
    <property type="entry name" value="P-loop_NTPase"/>
</dbReference>
<dbReference type="Pfam" id="PF00005">
    <property type="entry name" value="ABC_tran"/>
    <property type="match status" value="1"/>
</dbReference>
<dbReference type="CDD" id="cd03219">
    <property type="entry name" value="ABC_Mj1267_LivG_branched"/>
    <property type="match status" value="1"/>
</dbReference>
<gene>
    <name evidence="5" type="ORF">SAMN05444336_10877</name>
</gene>
<dbReference type="Pfam" id="PF12399">
    <property type="entry name" value="BCA_ABC_TP_C"/>
    <property type="match status" value="1"/>
</dbReference>
<organism evidence="5 6">
    <name type="scientific">Albimonas donghaensis</name>
    <dbReference type="NCBI Taxonomy" id="356660"/>
    <lineage>
        <taxon>Bacteria</taxon>
        <taxon>Pseudomonadati</taxon>
        <taxon>Pseudomonadota</taxon>
        <taxon>Alphaproteobacteria</taxon>
        <taxon>Rhodobacterales</taxon>
        <taxon>Paracoccaceae</taxon>
        <taxon>Albimonas</taxon>
    </lineage>
</organism>
<proteinExistence type="predicted"/>
<dbReference type="GO" id="GO:0015192">
    <property type="term" value="F:L-phenylalanine transmembrane transporter activity"/>
    <property type="evidence" value="ECO:0007669"/>
    <property type="project" value="TreeGrafter"/>
</dbReference>
<dbReference type="GO" id="GO:0005524">
    <property type="term" value="F:ATP binding"/>
    <property type="evidence" value="ECO:0007669"/>
    <property type="project" value="UniProtKB-KW"/>
</dbReference>
<dbReference type="GO" id="GO:0005886">
    <property type="term" value="C:plasma membrane"/>
    <property type="evidence" value="ECO:0007669"/>
    <property type="project" value="TreeGrafter"/>
</dbReference>